<reference evidence="2" key="1">
    <citation type="journal article" date="2023" name="Mol. Phylogenet. Evol.">
        <title>Genome-scale phylogeny and comparative genomics of the fungal order Sordariales.</title>
        <authorList>
            <person name="Hensen N."/>
            <person name="Bonometti L."/>
            <person name="Westerberg I."/>
            <person name="Brannstrom I.O."/>
            <person name="Guillou S."/>
            <person name="Cros-Aarteil S."/>
            <person name="Calhoun S."/>
            <person name="Haridas S."/>
            <person name="Kuo A."/>
            <person name="Mondo S."/>
            <person name="Pangilinan J."/>
            <person name="Riley R."/>
            <person name="LaButti K."/>
            <person name="Andreopoulos B."/>
            <person name="Lipzen A."/>
            <person name="Chen C."/>
            <person name="Yan M."/>
            <person name="Daum C."/>
            <person name="Ng V."/>
            <person name="Clum A."/>
            <person name="Steindorff A."/>
            <person name="Ohm R.A."/>
            <person name="Martin F."/>
            <person name="Silar P."/>
            <person name="Natvig D.O."/>
            <person name="Lalanne C."/>
            <person name="Gautier V."/>
            <person name="Ament-Velasquez S.L."/>
            <person name="Kruys A."/>
            <person name="Hutchinson M.I."/>
            <person name="Powell A.J."/>
            <person name="Barry K."/>
            <person name="Miller A.N."/>
            <person name="Grigoriev I.V."/>
            <person name="Debuchy R."/>
            <person name="Gladieux P."/>
            <person name="Hiltunen Thoren M."/>
            <person name="Johannesson H."/>
        </authorList>
    </citation>
    <scope>NUCLEOTIDE SEQUENCE</scope>
    <source>
        <strain evidence="2">CBS 315.58</strain>
    </source>
</reference>
<evidence type="ECO:0000313" key="2">
    <source>
        <dbReference type="EMBL" id="KAK4198058.1"/>
    </source>
</evidence>
<feature type="compositionally biased region" description="Basic and acidic residues" evidence="1">
    <location>
        <begin position="203"/>
        <end position="222"/>
    </location>
</feature>
<dbReference type="EMBL" id="MU863952">
    <property type="protein sequence ID" value="KAK4198058.1"/>
    <property type="molecule type" value="Genomic_DNA"/>
</dbReference>
<dbReference type="Proteomes" id="UP001303160">
    <property type="component" value="Unassembled WGS sequence"/>
</dbReference>
<name>A0AAN6XDD5_9PEZI</name>
<feature type="compositionally biased region" description="Basic and acidic residues" evidence="1">
    <location>
        <begin position="64"/>
        <end position="73"/>
    </location>
</feature>
<feature type="compositionally biased region" description="Pro residues" evidence="1">
    <location>
        <begin position="1"/>
        <end position="33"/>
    </location>
</feature>
<sequence>MPVYYTPPPTPPPPIPSPSPPPSPRLALPPPDAYPSYPSSRSSRSQSHSTKSSSSSSLKSKHGGSHDDHDGGGHKIPYVFLGSIAAASFLAHKYWPKGYLYGDKEDWELSKYERRAREKLQAEKAAKRAKVNEREVKGHGSTPPPPSMYEDREARRAGYGARGPPPYHKREMYEEEEEVYSNHGGSSGPNSRRGSLTGVAPRGRMDPRDHYHNNREYGRGRPEYVVTAPPAPRSRSQVGREYPHPDRYSDTGSGTIYRPSTTEVYTRSTSRDRSLPPLRASSVADDDYYMTPAIGPTAERKRGTYYPPAPQRSYVSERESSRPRYMIEDARAEPAPFARSESTRGREPQRRPYYDDDHHHATTQTPLEEVVYFYRDQPPAKTRRASVDAGGGRSRAYDWDYR</sequence>
<protein>
    <submittedName>
        <fullName evidence="2">Uncharacterized protein</fullName>
    </submittedName>
</protein>
<organism evidence="2 3">
    <name type="scientific">Triangularia verruculosa</name>
    <dbReference type="NCBI Taxonomy" id="2587418"/>
    <lineage>
        <taxon>Eukaryota</taxon>
        <taxon>Fungi</taxon>
        <taxon>Dikarya</taxon>
        <taxon>Ascomycota</taxon>
        <taxon>Pezizomycotina</taxon>
        <taxon>Sordariomycetes</taxon>
        <taxon>Sordariomycetidae</taxon>
        <taxon>Sordariales</taxon>
        <taxon>Podosporaceae</taxon>
        <taxon>Triangularia</taxon>
    </lineage>
</organism>
<feature type="compositionally biased region" description="Basic and acidic residues" evidence="1">
    <location>
        <begin position="315"/>
        <end position="332"/>
    </location>
</feature>
<comment type="caution">
    <text evidence="2">The sequence shown here is derived from an EMBL/GenBank/DDBJ whole genome shotgun (WGS) entry which is preliminary data.</text>
</comment>
<feature type="region of interest" description="Disordered" evidence="1">
    <location>
        <begin position="379"/>
        <end position="402"/>
    </location>
</feature>
<feature type="compositionally biased region" description="Low complexity" evidence="1">
    <location>
        <begin position="39"/>
        <end position="58"/>
    </location>
</feature>
<feature type="compositionally biased region" description="Basic and acidic residues" evidence="1">
    <location>
        <begin position="341"/>
        <end position="360"/>
    </location>
</feature>
<feature type="region of interest" description="Disordered" evidence="1">
    <location>
        <begin position="1"/>
        <end position="76"/>
    </location>
</feature>
<accession>A0AAN6XDD5</accession>
<feature type="compositionally biased region" description="Low complexity" evidence="1">
    <location>
        <begin position="181"/>
        <end position="195"/>
    </location>
</feature>
<keyword evidence="3" id="KW-1185">Reference proteome</keyword>
<feature type="region of interest" description="Disordered" evidence="1">
    <location>
        <begin position="119"/>
        <end position="367"/>
    </location>
</feature>
<reference evidence="2" key="2">
    <citation type="submission" date="2023-05" db="EMBL/GenBank/DDBJ databases">
        <authorList>
            <consortium name="Lawrence Berkeley National Laboratory"/>
            <person name="Steindorff A."/>
            <person name="Hensen N."/>
            <person name="Bonometti L."/>
            <person name="Westerberg I."/>
            <person name="Brannstrom I.O."/>
            <person name="Guillou S."/>
            <person name="Cros-Aarteil S."/>
            <person name="Calhoun S."/>
            <person name="Haridas S."/>
            <person name="Kuo A."/>
            <person name="Mondo S."/>
            <person name="Pangilinan J."/>
            <person name="Riley R."/>
            <person name="Labutti K."/>
            <person name="Andreopoulos B."/>
            <person name="Lipzen A."/>
            <person name="Chen C."/>
            <person name="Yanf M."/>
            <person name="Daum C."/>
            <person name="Ng V."/>
            <person name="Clum A."/>
            <person name="Ohm R."/>
            <person name="Martin F."/>
            <person name="Silar P."/>
            <person name="Natvig D."/>
            <person name="Lalanne C."/>
            <person name="Gautier V."/>
            <person name="Ament-Velasquez S.L."/>
            <person name="Kruys A."/>
            <person name="Hutchinson M.I."/>
            <person name="Powell A.J."/>
            <person name="Barry K."/>
            <person name="Miller A.N."/>
            <person name="Grigoriev I.V."/>
            <person name="Debuchy R."/>
            <person name="Gladieux P."/>
            <person name="Thoren M.H."/>
            <person name="Johannesson H."/>
        </authorList>
    </citation>
    <scope>NUCLEOTIDE SEQUENCE</scope>
    <source>
        <strain evidence="2">CBS 315.58</strain>
    </source>
</reference>
<evidence type="ECO:0000256" key="1">
    <source>
        <dbReference type="SAM" id="MobiDB-lite"/>
    </source>
</evidence>
<feature type="compositionally biased region" description="Polar residues" evidence="1">
    <location>
        <begin position="250"/>
        <end position="268"/>
    </location>
</feature>
<gene>
    <name evidence="2" type="ORF">QBC40DRAFT_96813</name>
</gene>
<proteinExistence type="predicted"/>
<evidence type="ECO:0000313" key="3">
    <source>
        <dbReference type="Proteomes" id="UP001303160"/>
    </source>
</evidence>
<feature type="compositionally biased region" description="Basic and acidic residues" evidence="1">
    <location>
        <begin position="119"/>
        <end position="138"/>
    </location>
</feature>
<dbReference type="AlphaFoldDB" id="A0AAN6XDD5"/>